<dbReference type="AlphaFoldDB" id="A0A1E1JUW4"/>
<accession>A0A1E1JUW4</accession>
<proteinExistence type="predicted"/>
<organism evidence="1 2">
    <name type="scientific">Rhynchosporium agropyri</name>
    <dbReference type="NCBI Taxonomy" id="914238"/>
    <lineage>
        <taxon>Eukaryota</taxon>
        <taxon>Fungi</taxon>
        <taxon>Dikarya</taxon>
        <taxon>Ascomycota</taxon>
        <taxon>Pezizomycotina</taxon>
        <taxon>Leotiomycetes</taxon>
        <taxon>Helotiales</taxon>
        <taxon>Ploettnerulaceae</taxon>
        <taxon>Rhynchosporium</taxon>
    </lineage>
</organism>
<evidence type="ECO:0000313" key="1">
    <source>
        <dbReference type="EMBL" id="CZS89470.1"/>
    </source>
</evidence>
<evidence type="ECO:0000313" key="2">
    <source>
        <dbReference type="Proteomes" id="UP000178912"/>
    </source>
</evidence>
<reference evidence="2" key="1">
    <citation type="submission" date="2016-03" db="EMBL/GenBank/DDBJ databases">
        <authorList>
            <person name="Guldener U."/>
        </authorList>
    </citation>
    <scope>NUCLEOTIDE SEQUENCE [LARGE SCALE GENOMIC DNA]</scope>
    <source>
        <strain evidence="2">04CH-RAC-A.6.1</strain>
    </source>
</reference>
<dbReference type="EMBL" id="FJUX01000003">
    <property type="protein sequence ID" value="CZS89470.1"/>
    <property type="molecule type" value="Genomic_DNA"/>
</dbReference>
<dbReference type="Proteomes" id="UP000178912">
    <property type="component" value="Unassembled WGS sequence"/>
</dbReference>
<sequence length="146" mass="16732">MLRSYQVPNEEEPTYYVSEMWGGFNKPTLHCSSFTVQVFLSRTMSDLIALQNRLSEPSYGTSVPPVGEKLPLRKAKNEGLLPYESWLHMPEEHVACTGINYKAWPGSWGGISAFIISRFPLFFLLNFDCYPSLAYMGYNQRTYNVL</sequence>
<protein>
    <submittedName>
        <fullName evidence="1">Uncharacterized protein</fullName>
    </submittedName>
</protein>
<keyword evidence="2" id="KW-1185">Reference proteome</keyword>
<gene>
    <name evidence="1" type="ORF">RAG0_00852</name>
</gene>
<name>A0A1E1JUW4_9HELO</name>